<dbReference type="AlphaFoldDB" id="A0A4Z2IFN0"/>
<evidence type="ECO:0000313" key="3">
    <source>
        <dbReference type="Proteomes" id="UP000314294"/>
    </source>
</evidence>
<evidence type="ECO:0000313" key="2">
    <source>
        <dbReference type="EMBL" id="TNN76758.1"/>
    </source>
</evidence>
<accession>A0A4Z2IFN0</accession>
<organism evidence="2 3">
    <name type="scientific">Liparis tanakae</name>
    <name type="common">Tanaka's snailfish</name>
    <dbReference type="NCBI Taxonomy" id="230148"/>
    <lineage>
        <taxon>Eukaryota</taxon>
        <taxon>Metazoa</taxon>
        <taxon>Chordata</taxon>
        <taxon>Craniata</taxon>
        <taxon>Vertebrata</taxon>
        <taxon>Euteleostomi</taxon>
        <taxon>Actinopterygii</taxon>
        <taxon>Neopterygii</taxon>
        <taxon>Teleostei</taxon>
        <taxon>Neoteleostei</taxon>
        <taxon>Acanthomorphata</taxon>
        <taxon>Eupercaria</taxon>
        <taxon>Perciformes</taxon>
        <taxon>Cottioidei</taxon>
        <taxon>Cottales</taxon>
        <taxon>Liparidae</taxon>
        <taxon>Liparis</taxon>
    </lineage>
</organism>
<sequence length="314" mass="35483">MEVLAPTRGLSQMQQGSCGVHPRRQNEDQRTPAGGFLHNLETVAKGVKQVHSCQDSSDKGSHLRQALSARGPNTNQQHVAPELTDHTYYTEAIVDPETQQFQRWLGSKEVMGRHVEVVQKPQQAFPTCCTSRAFRRAPPMEIECCAWLTNILGETLVRINIYHQEEATDVPTIGISLNDKKRLDLFYEELLAGGPRDLTDFVSVLFKVQRYDLLQGEISAGMIERALQLFTDLLPVPKKKVALQHDVTVNHHLLEPHPLPVQHLTHILHLLLMSSLAGLFLWRTMRGCSSFLKNCPSSIWFHSLKLFLSNSSRI</sequence>
<evidence type="ECO:0000256" key="1">
    <source>
        <dbReference type="SAM" id="MobiDB-lite"/>
    </source>
</evidence>
<feature type="region of interest" description="Disordered" evidence="1">
    <location>
        <begin position="1"/>
        <end position="32"/>
    </location>
</feature>
<comment type="caution">
    <text evidence="2">The sequence shown here is derived from an EMBL/GenBank/DDBJ whole genome shotgun (WGS) entry which is preliminary data.</text>
</comment>
<reference evidence="2 3" key="1">
    <citation type="submission" date="2019-03" db="EMBL/GenBank/DDBJ databases">
        <title>First draft genome of Liparis tanakae, snailfish: a comprehensive survey of snailfish specific genes.</title>
        <authorList>
            <person name="Kim W."/>
            <person name="Song I."/>
            <person name="Jeong J.-H."/>
            <person name="Kim D."/>
            <person name="Kim S."/>
            <person name="Ryu S."/>
            <person name="Song J.Y."/>
            <person name="Lee S.K."/>
        </authorList>
    </citation>
    <scope>NUCLEOTIDE SEQUENCE [LARGE SCALE GENOMIC DNA]</scope>
    <source>
        <tissue evidence="2">Muscle</tissue>
    </source>
</reference>
<gene>
    <name evidence="2" type="ORF">EYF80_013007</name>
</gene>
<proteinExistence type="predicted"/>
<dbReference type="EMBL" id="SRLO01000090">
    <property type="protein sequence ID" value="TNN76758.1"/>
    <property type="molecule type" value="Genomic_DNA"/>
</dbReference>
<protein>
    <submittedName>
        <fullName evidence="2">Uncharacterized protein</fullName>
    </submittedName>
</protein>
<keyword evidence="3" id="KW-1185">Reference proteome</keyword>
<dbReference type="Proteomes" id="UP000314294">
    <property type="component" value="Unassembled WGS sequence"/>
</dbReference>
<name>A0A4Z2IFN0_9TELE</name>